<dbReference type="SUPFAM" id="SSF48264">
    <property type="entry name" value="Cytochrome P450"/>
    <property type="match status" value="1"/>
</dbReference>
<dbReference type="PANTHER" id="PTHR24296">
    <property type="entry name" value="CYTOCHROME P450"/>
    <property type="match status" value="1"/>
</dbReference>
<keyword evidence="6 8" id="KW-0408">Iron</keyword>
<evidence type="ECO:0000256" key="3">
    <source>
        <dbReference type="ARBA" id="ARBA00022617"/>
    </source>
</evidence>
<keyword evidence="9" id="KW-1185">Reference proteome</keyword>
<dbReference type="PROSITE" id="PS00086">
    <property type="entry name" value="CYTOCHROME_P450"/>
    <property type="match status" value="1"/>
</dbReference>
<evidence type="ECO:0000313" key="10">
    <source>
        <dbReference type="RefSeq" id="XP_021293337.1"/>
    </source>
</evidence>
<dbReference type="InterPro" id="IPR001128">
    <property type="entry name" value="Cyt_P450"/>
</dbReference>
<dbReference type="Proteomes" id="UP000504621">
    <property type="component" value="Unplaced"/>
</dbReference>
<dbReference type="Pfam" id="PF00067">
    <property type="entry name" value="p450"/>
    <property type="match status" value="1"/>
</dbReference>
<dbReference type="OrthoDB" id="997745at2759"/>
<comment type="similarity">
    <text evidence="2 8">Belongs to the cytochrome P450 family.</text>
</comment>
<evidence type="ECO:0000256" key="4">
    <source>
        <dbReference type="ARBA" id="ARBA00022723"/>
    </source>
</evidence>
<evidence type="ECO:0000256" key="1">
    <source>
        <dbReference type="ARBA" id="ARBA00001971"/>
    </source>
</evidence>
<dbReference type="Gene3D" id="1.10.630.10">
    <property type="entry name" value="Cytochrome P450"/>
    <property type="match status" value="1"/>
</dbReference>
<keyword evidence="7 8" id="KW-0503">Monooxygenase</keyword>
<organism evidence="9 10">
    <name type="scientific">Herrania umbratica</name>
    <dbReference type="NCBI Taxonomy" id="108875"/>
    <lineage>
        <taxon>Eukaryota</taxon>
        <taxon>Viridiplantae</taxon>
        <taxon>Streptophyta</taxon>
        <taxon>Embryophyta</taxon>
        <taxon>Tracheophyta</taxon>
        <taxon>Spermatophyta</taxon>
        <taxon>Magnoliopsida</taxon>
        <taxon>eudicotyledons</taxon>
        <taxon>Gunneridae</taxon>
        <taxon>Pentapetalae</taxon>
        <taxon>rosids</taxon>
        <taxon>malvids</taxon>
        <taxon>Malvales</taxon>
        <taxon>Malvaceae</taxon>
        <taxon>Byttnerioideae</taxon>
        <taxon>Herrania</taxon>
    </lineage>
</organism>
<accession>A0A6J1B1X6</accession>
<keyword evidence="4 8" id="KW-0479">Metal-binding</keyword>
<evidence type="ECO:0000313" key="9">
    <source>
        <dbReference type="Proteomes" id="UP000504621"/>
    </source>
</evidence>
<keyword evidence="5 8" id="KW-0560">Oxidoreductase</keyword>
<name>A0A6J1B1X6_9ROSI</name>
<evidence type="ECO:0000256" key="6">
    <source>
        <dbReference type="ARBA" id="ARBA00023004"/>
    </source>
</evidence>
<evidence type="ECO:0000256" key="5">
    <source>
        <dbReference type="ARBA" id="ARBA00023002"/>
    </source>
</evidence>
<dbReference type="GO" id="GO:0004497">
    <property type="term" value="F:monooxygenase activity"/>
    <property type="evidence" value="ECO:0007669"/>
    <property type="project" value="UniProtKB-KW"/>
</dbReference>
<dbReference type="RefSeq" id="XP_021293337.1">
    <property type="nucleotide sequence ID" value="XM_021437662.1"/>
</dbReference>
<dbReference type="GO" id="GO:0016705">
    <property type="term" value="F:oxidoreductase activity, acting on paired donors, with incorporation or reduction of molecular oxygen"/>
    <property type="evidence" value="ECO:0007669"/>
    <property type="project" value="InterPro"/>
</dbReference>
<dbReference type="InterPro" id="IPR017972">
    <property type="entry name" value="Cyt_P450_CS"/>
</dbReference>
<evidence type="ECO:0000256" key="7">
    <source>
        <dbReference type="ARBA" id="ARBA00023033"/>
    </source>
</evidence>
<evidence type="ECO:0000256" key="2">
    <source>
        <dbReference type="ARBA" id="ARBA00010617"/>
    </source>
</evidence>
<dbReference type="GO" id="GO:0020037">
    <property type="term" value="F:heme binding"/>
    <property type="evidence" value="ECO:0007669"/>
    <property type="project" value="InterPro"/>
</dbReference>
<keyword evidence="3 8" id="KW-0349">Heme</keyword>
<proteinExistence type="inferred from homology"/>
<gene>
    <name evidence="10" type="primary">LOC110423448</name>
</gene>
<protein>
    <submittedName>
        <fullName evidence="10">Noroxomaritidine synthase-like</fullName>
    </submittedName>
</protein>
<reference evidence="10" key="1">
    <citation type="submission" date="2025-08" db="UniProtKB">
        <authorList>
            <consortium name="RefSeq"/>
        </authorList>
    </citation>
    <scope>IDENTIFICATION</scope>
    <source>
        <tissue evidence="10">Leaf</tissue>
    </source>
</reference>
<comment type="cofactor">
    <cofactor evidence="1">
        <name>heme</name>
        <dbReference type="ChEBI" id="CHEBI:30413"/>
    </cofactor>
</comment>
<dbReference type="AlphaFoldDB" id="A0A6J1B1X6"/>
<dbReference type="GeneID" id="110423448"/>
<dbReference type="GO" id="GO:0005506">
    <property type="term" value="F:iron ion binding"/>
    <property type="evidence" value="ECO:0007669"/>
    <property type="project" value="InterPro"/>
</dbReference>
<evidence type="ECO:0000256" key="8">
    <source>
        <dbReference type="RuleBase" id="RU000461"/>
    </source>
</evidence>
<sequence>MGRTEEIWGKDCLEFKPERWISKRGDLIPVPSYKFIPFSAGLRVCLGKDLSFKQMKTAAINVLWHFQVEMVECQTVFPSNQSIGLHFENGLRLESRKDMFDWGVTIMKDNVALGA</sequence>
<dbReference type="InterPro" id="IPR036396">
    <property type="entry name" value="Cyt_P450_sf"/>
</dbReference>
<dbReference type="GO" id="GO:0006629">
    <property type="term" value="P:lipid metabolic process"/>
    <property type="evidence" value="ECO:0007669"/>
    <property type="project" value="UniProtKB-ARBA"/>
</dbReference>